<dbReference type="FunFam" id="3.30.300.30:FF:000008">
    <property type="entry name" value="2,3-dihydroxybenzoate-AMP ligase"/>
    <property type="match status" value="1"/>
</dbReference>
<proteinExistence type="inferred from homology"/>
<gene>
    <name evidence="5" type="primary">lcfB_4</name>
    <name evidence="5" type="ORF">LMG28688_03211</name>
</gene>
<evidence type="ECO:0000313" key="6">
    <source>
        <dbReference type="Proteomes" id="UP000494119"/>
    </source>
</evidence>
<dbReference type="Gene3D" id="3.40.50.12780">
    <property type="entry name" value="N-terminal domain of ligase-like"/>
    <property type="match status" value="1"/>
</dbReference>
<dbReference type="Gene3D" id="3.30.300.30">
    <property type="match status" value="1"/>
</dbReference>
<dbReference type="PANTHER" id="PTHR43767:SF1">
    <property type="entry name" value="NONRIBOSOMAL PEPTIDE SYNTHASE PES1 (EUROFUNG)-RELATED"/>
    <property type="match status" value="1"/>
</dbReference>
<dbReference type="InterPro" id="IPR042099">
    <property type="entry name" value="ANL_N_sf"/>
</dbReference>
<evidence type="ECO:0000259" key="4">
    <source>
        <dbReference type="Pfam" id="PF13193"/>
    </source>
</evidence>
<dbReference type="GO" id="GO:0004467">
    <property type="term" value="F:long-chain fatty acid-CoA ligase activity"/>
    <property type="evidence" value="ECO:0007669"/>
    <property type="project" value="UniProtKB-EC"/>
</dbReference>
<dbReference type="EMBL" id="CADIKL010000014">
    <property type="protein sequence ID" value="CAB3791012.1"/>
    <property type="molecule type" value="Genomic_DNA"/>
</dbReference>
<dbReference type="InterPro" id="IPR050237">
    <property type="entry name" value="ATP-dep_AMP-bd_enzyme"/>
</dbReference>
<evidence type="ECO:0000313" key="5">
    <source>
        <dbReference type="EMBL" id="CAB3791012.1"/>
    </source>
</evidence>
<keyword evidence="2 5" id="KW-0436">Ligase</keyword>
<dbReference type="PANTHER" id="PTHR43767">
    <property type="entry name" value="LONG-CHAIN-FATTY-ACID--COA LIGASE"/>
    <property type="match status" value="1"/>
</dbReference>
<name>A0A6J5G3X1_9BURK</name>
<evidence type="ECO:0000256" key="2">
    <source>
        <dbReference type="ARBA" id="ARBA00022598"/>
    </source>
</evidence>
<organism evidence="5 6">
    <name type="scientific">Paraburkholderia caffeinitolerans</name>
    <dbReference type="NCBI Taxonomy" id="1723730"/>
    <lineage>
        <taxon>Bacteria</taxon>
        <taxon>Pseudomonadati</taxon>
        <taxon>Pseudomonadota</taxon>
        <taxon>Betaproteobacteria</taxon>
        <taxon>Burkholderiales</taxon>
        <taxon>Burkholderiaceae</taxon>
        <taxon>Paraburkholderia</taxon>
    </lineage>
</organism>
<dbReference type="InterPro" id="IPR020845">
    <property type="entry name" value="AMP-binding_CS"/>
</dbReference>
<dbReference type="AlphaFoldDB" id="A0A6J5G3X1"/>
<feature type="domain" description="AMP-binding enzyme C-terminal" evidence="4">
    <location>
        <begin position="423"/>
        <end position="498"/>
    </location>
</feature>
<dbReference type="Proteomes" id="UP000494119">
    <property type="component" value="Unassembled WGS sequence"/>
</dbReference>
<feature type="domain" description="AMP-dependent synthetase/ligase" evidence="3">
    <location>
        <begin position="8"/>
        <end position="373"/>
    </location>
</feature>
<dbReference type="EC" id="6.2.1.3" evidence="5"/>
<comment type="similarity">
    <text evidence="1">Belongs to the ATP-dependent AMP-binding enzyme family.</text>
</comment>
<keyword evidence="6" id="KW-1185">Reference proteome</keyword>
<evidence type="ECO:0000256" key="1">
    <source>
        <dbReference type="ARBA" id="ARBA00006432"/>
    </source>
</evidence>
<dbReference type="Pfam" id="PF00501">
    <property type="entry name" value="AMP-binding"/>
    <property type="match status" value="1"/>
</dbReference>
<dbReference type="InterPro" id="IPR000873">
    <property type="entry name" value="AMP-dep_synth/lig_dom"/>
</dbReference>
<reference evidence="5 6" key="1">
    <citation type="submission" date="2020-04" db="EMBL/GenBank/DDBJ databases">
        <authorList>
            <person name="De Canck E."/>
        </authorList>
    </citation>
    <scope>NUCLEOTIDE SEQUENCE [LARGE SCALE GENOMIC DNA]</scope>
    <source>
        <strain evidence="5 6">LMG 28688</strain>
    </source>
</reference>
<protein>
    <submittedName>
        <fullName evidence="5">Long-chain-fatty-acid--CoA ligase</fullName>
        <ecNumber evidence="5">6.2.1.3</ecNumber>
    </submittedName>
</protein>
<dbReference type="PROSITE" id="PS00455">
    <property type="entry name" value="AMP_BINDING"/>
    <property type="match status" value="1"/>
</dbReference>
<dbReference type="SUPFAM" id="SSF56801">
    <property type="entry name" value="Acetyl-CoA synthetase-like"/>
    <property type="match status" value="1"/>
</dbReference>
<dbReference type="Pfam" id="PF13193">
    <property type="entry name" value="AMP-binding_C"/>
    <property type="match status" value="1"/>
</dbReference>
<dbReference type="CDD" id="cd17631">
    <property type="entry name" value="FACL_FadD13-like"/>
    <property type="match status" value="1"/>
</dbReference>
<dbReference type="InterPro" id="IPR025110">
    <property type="entry name" value="AMP-bd_C"/>
</dbReference>
<accession>A0A6J5G3X1</accession>
<evidence type="ECO:0000259" key="3">
    <source>
        <dbReference type="Pfam" id="PF00501"/>
    </source>
</evidence>
<sequence length="517" mass="56615">MYMTHALHRSLQQSPDKVATIFRERRRSFREFTDRVARLAGALQSLGMQPGDRVAMLSFNSDYYLEYLMGVWWGGGVANPVNIRWSAAEIAYSLNDCDTNILILADRFAPMAEAIQSATQRPLTLIYAGEKPVPDGMKSFEQLIEETQPVPDAGRGYDDLAIIMYTGGTTGFPKGVTQTHAALWCASIQRNADVAPLREGRVLHAAPLFHIGALGRAIGQFIAGESHVIIPLFEPAELLRTVERERVTEVTLVPTMLQMLIDHPDFGQTDLSCVRRISYGASPITASTLETSLQLLPHVEFTQAYGLTETMIVASNPHENHTGPARTKGLHMSAGRAIFGIAVKIVDAEGVEVPRGTVGEIAVKGPNVTHGYWNRPQETASALRGGWLHTGDGAYMDDAGYIFIVDRIKDMIVSGSENVYSAEVENVICRHPAVASCAVIGLPDEKWGETVHAVVVLRPDMTATEAQIREHCRQAIAGYKCPKSVEFRAELPLSGIGKVLKRELRAAMEKQPAHAGH</sequence>
<dbReference type="InterPro" id="IPR045851">
    <property type="entry name" value="AMP-bd_C_sf"/>
</dbReference>
<dbReference type="NCBIfam" id="NF004837">
    <property type="entry name" value="PRK06187.1"/>
    <property type="match status" value="1"/>
</dbReference>